<feature type="compositionally biased region" description="Basic and acidic residues" evidence="1">
    <location>
        <begin position="1"/>
        <end position="20"/>
    </location>
</feature>
<sequence length="148" mass="15273">MPDLRQRKEDGTAVTEEFKKRVPGGKRIKRESYVLGPDVAPCDHGADPAATGGTSSDGIESTGESGRKSHTVSKGTTNMTDVSSVAGETEPRRDHNSNSSPPADFSPHAGHNNYTETGEGAKGFASGSNNSPLESAGRDDAEGDGGDG</sequence>
<proteinExistence type="predicted"/>
<dbReference type="EMBL" id="CAVMBE010000026">
    <property type="protein sequence ID" value="CAK4019613.1"/>
    <property type="molecule type" value="Genomic_DNA"/>
</dbReference>
<comment type="caution">
    <text evidence="2">The sequence shown here is derived from an EMBL/GenBank/DDBJ whole genome shotgun (WGS) entry which is preliminary data.</text>
</comment>
<evidence type="ECO:0000313" key="3">
    <source>
        <dbReference type="Proteomes" id="UP001296104"/>
    </source>
</evidence>
<reference evidence="2" key="1">
    <citation type="submission" date="2023-11" db="EMBL/GenBank/DDBJ databases">
        <authorList>
            <person name="Alioto T."/>
            <person name="Alioto T."/>
            <person name="Gomez Garrido J."/>
        </authorList>
    </citation>
    <scope>NUCLEOTIDE SEQUENCE</scope>
</reference>
<feature type="region of interest" description="Disordered" evidence="1">
    <location>
        <begin position="1"/>
        <end position="148"/>
    </location>
</feature>
<feature type="compositionally biased region" description="Polar residues" evidence="1">
    <location>
        <begin position="72"/>
        <end position="83"/>
    </location>
</feature>
<accession>A0AAI9EB26</accession>
<gene>
    <name evidence="2" type="ORF">LECACI_7A004703</name>
</gene>
<name>A0AAI9EB26_9PEZI</name>
<organism evidence="2 3">
    <name type="scientific">Lecanosticta acicola</name>
    <dbReference type="NCBI Taxonomy" id="111012"/>
    <lineage>
        <taxon>Eukaryota</taxon>
        <taxon>Fungi</taxon>
        <taxon>Dikarya</taxon>
        <taxon>Ascomycota</taxon>
        <taxon>Pezizomycotina</taxon>
        <taxon>Dothideomycetes</taxon>
        <taxon>Dothideomycetidae</taxon>
        <taxon>Mycosphaerellales</taxon>
        <taxon>Mycosphaerellaceae</taxon>
        <taxon>Lecanosticta</taxon>
    </lineage>
</organism>
<evidence type="ECO:0000313" key="2">
    <source>
        <dbReference type="EMBL" id="CAK4019613.1"/>
    </source>
</evidence>
<feature type="compositionally biased region" description="Polar residues" evidence="1">
    <location>
        <begin position="52"/>
        <end position="64"/>
    </location>
</feature>
<protein>
    <submittedName>
        <fullName evidence="2">Uncharacterized protein</fullName>
    </submittedName>
</protein>
<dbReference type="AlphaFoldDB" id="A0AAI9EB26"/>
<keyword evidence="3" id="KW-1185">Reference proteome</keyword>
<evidence type="ECO:0000256" key="1">
    <source>
        <dbReference type="SAM" id="MobiDB-lite"/>
    </source>
</evidence>
<dbReference type="Proteomes" id="UP001296104">
    <property type="component" value="Unassembled WGS sequence"/>
</dbReference>